<dbReference type="FunFam" id="3.40.640.10:FF:000013">
    <property type="entry name" value="4-aminobutyrate aminotransferase"/>
    <property type="match status" value="1"/>
</dbReference>
<evidence type="ECO:0000256" key="3">
    <source>
        <dbReference type="ARBA" id="ARBA00022576"/>
    </source>
</evidence>
<dbReference type="InterPro" id="IPR015422">
    <property type="entry name" value="PyrdxlP-dep_Trfase_small"/>
</dbReference>
<dbReference type="EMBL" id="QWGP01000023">
    <property type="protein sequence ID" value="RHZ92550.1"/>
    <property type="molecule type" value="Genomic_DNA"/>
</dbReference>
<evidence type="ECO:0000256" key="6">
    <source>
        <dbReference type="RuleBase" id="RU003560"/>
    </source>
</evidence>
<evidence type="ECO:0000256" key="4">
    <source>
        <dbReference type="ARBA" id="ARBA00022679"/>
    </source>
</evidence>
<evidence type="ECO:0000313" key="7">
    <source>
        <dbReference type="EMBL" id="RHZ92550.1"/>
    </source>
</evidence>
<dbReference type="GO" id="GO:0009448">
    <property type="term" value="P:gamma-aminobutyric acid metabolic process"/>
    <property type="evidence" value="ECO:0007669"/>
    <property type="project" value="InterPro"/>
</dbReference>
<keyword evidence="5 6" id="KW-0663">Pyridoxal phosphate</keyword>
<dbReference type="AlphaFoldDB" id="A0AAX1UHI4"/>
<dbReference type="CDD" id="cd00610">
    <property type="entry name" value="OAT_like"/>
    <property type="match status" value="1"/>
</dbReference>
<dbReference type="NCBIfam" id="NF005692">
    <property type="entry name" value="PRK07495.1"/>
    <property type="match status" value="1"/>
</dbReference>
<keyword evidence="3 7" id="KW-0032">Aminotransferase</keyword>
<dbReference type="RefSeq" id="WP_011840643.1">
    <property type="nucleotide sequence ID" value="NZ_JALGAP010000004.1"/>
</dbReference>
<comment type="similarity">
    <text evidence="2 6">Belongs to the class-III pyridoxal-phosphate-dependent aminotransferase family.</text>
</comment>
<accession>A0AAX1UHI4</accession>
<keyword evidence="4 7" id="KW-0808">Transferase</keyword>
<dbReference type="PIRSF" id="PIRSF000521">
    <property type="entry name" value="Transaminase_4ab_Lys_Orn"/>
    <property type="match status" value="1"/>
</dbReference>
<evidence type="ECO:0000256" key="2">
    <source>
        <dbReference type="ARBA" id="ARBA00008954"/>
    </source>
</evidence>
<comment type="cofactor">
    <cofactor evidence="1">
        <name>pyridoxal 5'-phosphate</name>
        <dbReference type="ChEBI" id="CHEBI:597326"/>
    </cofactor>
</comment>
<dbReference type="InterPro" id="IPR015424">
    <property type="entry name" value="PyrdxlP-dep_Trfase"/>
</dbReference>
<evidence type="ECO:0000313" key="8">
    <source>
        <dbReference type="Proteomes" id="UP000266305"/>
    </source>
</evidence>
<dbReference type="SUPFAM" id="SSF53383">
    <property type="entry name" value="PLP-dependent transferases"/>
    <property type="match status" value="1"/>
</dbReference>
<dbReference type="GO" id="GO:0042802">
    <property type="term" value="F:identical protein binding"/>
    <property type="evidence" value="ECO:0007669"/>
    <property type="project" value="TreeGrafter"/>
</dbReference>
<dbReference type="EC" id="2.6.1.19" evidence="7"/>
<dbReference type="InterPro" id="IPR050103">
    <property type="entry name" value="Class-III_PLP-dep_AT"/>
</dbReference>
<dbReference type="PROSITE" id="PS00600">
    <property type="entry name" value="AA_TRANSFER_CLASS_3"/>
    <property type="match status" value="1"/>
</dbReference>
<dbReference type="GO" id="GO:0034386">
    <property type="term" value="F:4-aminobutyrate:2-oxoglutarate transaminase activity"/>
    <property type="evidence" value="ECO:0007669"/>
    <property type="project" value="UniProtKB-EC"/>
</dbReference>
<reference evidence="7 8" key="1">
    <citation type="submission" date="2018-08" db="EMBL/GenBank/DDBJ databases">
        <title>Draft genome sequence of Rhodobacter sphaeroides FY.</title>
        <authorList>
            <person name="Rayyan A."/>
            <person name="Meyer T.E."/>
            <person name="Kyndt J.A."/>
        </authorList>
    </citation>
    <scope>NUCLEOTIDE SEQUENCE [LARGE SCALE GENOMIC DNA]</scope>
    <source>
        <strain evidence="7 8">FY</strain>
    </source>
</reference>
<dbReference type="GO" id="GO:0030170">
    <property type="term" value="F:pyridoxal phosphate binding"/>
    <property type="evidence" value="ECO:0007669"/>
    <property type="project" value="InterPro"/>
</dbReference>
<proteinExistence type="inferred from homology"/>
<evidence type="ECO:0000256" key="5">
    <source>
        <dbReference type="ARBA" id="ARBA00022898"/>
    </source>
</evidence>
<name>A0AAX1UHI4_CERSP</name>
<dbReference type="Proteomes" id="UP000266305">
    <property type="component" value="Unassembled WGS sequence"/>
</dbReference>
<dbReference type="NCBIfam" id="TIGR00700">
    <property type="entry name" value="GABAtrnsam"/>
    <property type="match status" value="1"/>
</dbReference>
<comment type="caution">
    <text evidence="7">The sequence shown here is derived from an EMBL/GenBank/DDBJ whole genome shotgun (WGS) entry which is preliminary data.</text>
</comment>
<dbReference type="GeneID" id="67445945"/>
<dbReference type="Gene3D" id="3.90.1150.10">
    <property type="entry name" value="Aspartate Aminotransferase, domain 1"/>
    <property type="match status" value="1"/>
</dbReference>
<dbReference type="InterPro" id="IPR005814">
    <property type="entry name" value="Aminotrans_3"/>
</dbReference>
<sequence>MLNADVSRRRTEAVSRGVGMQTQIYADRALNAEIWDIEGRRYIDFAAGIAVVNTGHCHPKVMAAVAEQMGRFTHTCHQVLPYENYIRLAERLNAAAPGDFAKKTVFVTTGAESVENAIKIARIHTGRSAVVAFGGGFHGRTFMTMSLTGKVEPYKKGFGTMMPEVYHVPFPQALHGISTEEAMAALARLFKADLDPGRVAAIIFEPVQGEGGFYPAPPDLVRAIRQLCDAHGIVMIADEVQTGFARTGTLFAMHGYDVAPDLVTMAKGLGGGLPIAAVTGRAEIMDAAHPGGLGGTYGGNPLGIAAAHAVLDVIEEENLCARATELGSRLKQKLAEIRATAPEIADIRGPGFMVGAEFADPGSKAPDAGFTNRVREEALKRGLILLTCGVHGNVIRFLAPITIPEPHFAEALEILEASVAAARQG</sequence>
<dbReference type="PANTHER" id="PTHR11986:SF79">
    <property type="entry name" value="ACETYLORNITHINE AMINOTRANSFERASE, MITOCHONDRIAL"/>
    <property type="match status" value="1"/>
</dbReference>
<dbReference type="Gene3D" id="3.40.640.10">
    <property type="entry name" value="Type I PLP-dependent aspartate aminotransferase-like (Major domain)"/>
    <property type="match status" value="1"/>
</dbReference>
<dbReference type="InterPro" id="IPR004632">
    <property type="entry name" value="4NH2But_aminotransferase_bac"/>
</dbReference>
<gene>
    <name evidence="7" type="ORF">D1114_17290</name>
</gene>
<protein>
    <submittedName>
        <fullName evidence="7">4-aminobutyrate--2-oxoglutarate transaminase</fullName>
        <ecNumber evidence="7">2.6.1.19</ecNumber>
    </submittedName>
</protein>
<dbReference type="InterPro" id="IPR015421">
    <property type="entry name" value="PyrdxlP-dep_Trfase_major"/>
</dbReference>
<organism evidence="7 8">
    <name type="scientific">Cereibacter sphaeroides</name>
    <name type="common">Rhodobacter sphaeroides</name>
    <dbReference type="NCBI Taxonomy" id="1063"/>
    <lineage>
        <taxon>Bacteria</taxon>
        <taxon>Pseudomonadati</taxon>
        <taxon>Pseudomonadota</taxon>
        <taxon>Alphaproteobacteria</taxon>
        <taxon>Rhodobacterales</taxon>
        <taxon>Paracoccaceae</taxon>
        <taxon>Cereibacter</taxon>
    </lineage>
</organism>
<dbReference type="Pfam" id="PF00202">
    <property type="entry name" value="Aminotran_3"/>
    <property type="match status" value="1"/>
</dbReference>
<dbReference type="InterPro" id="IPR049704">
    <property type="entry name" value="Aminotrans_3_PPA_site"/>
</dbReference>
<evidence type="ECO:0000256" key="1">
    <source>
        <dbReference type="ARBA" id="ARBA00001933"/>
    </source>
</evidence>
<dbReference type="PANTHER" id="PTHR11986">
    <property type="entry name" value="AMINOTRANSFERASE CLASS III"/>
    <property type="match status" value="1"/>
</dbReference>